<dbReference type="InterPro" id="IPR001977">
    <property type="entry name" value="Depp_CoAkinase"/>
</dbReference>
<dbReference type="OrthoDB" id="9812943at2"/>
<dbReference type="STRING" id="273035.SKUN_00438"/>
<sequence length="191" mass="22061">MIIGVYGYIGAGKTSTCEYLQNKYHFTYLNADKIAKEIMQEPTVLLFLEQTFPGIVINGVLNRERLRKIIFTNPLANNKLNNYLWPKVNQQIITIINNNPNQKFLIEAIGLSTLALSFTTKIFITANKKNIITRINARDQQSSEQIEQLLKIQANFFKQIKPDYKVTTKKSLLELYQELDKIMEDILGDEQ</sequence>
<keyword evidence="4" id="KW-0808">Transferase</keyword>
<dbReference type="CDD" id="cd02022">
    <property type="entry name" value="DPCK"/>
    <property type="match status" value="1"/>
</dbReference>
<keyword evidence="1" id="KW-0547">Nucleotide-binding</keyword>
<keyword evidence="4" id="KW-0418">Kinase</keyword>
<dbReference type="AlphaFoldDB" id="A0A0K2JGI9"/>
<evidence type="ECO:0000256" key="3">
    <source>
        <dbReference type="NCBIfam" id="TIGR00152"/>
    </source>
</evidence>
<protein>
    <recommendedName>
        <fullName evidence="3">Dephospho-CoA kinase</fullName>
        <ecNumber evidence="3">2.7.1.24</ecNumber>
    </recommendedName>
</protein>
<dbReference type="GO" id="GO:0005737">
    <property type="term" value="C:cytoplasm"/>
    <property type="evidence" value="ECO:0007669"/>
    <property type="project" value="UniProtKB-UniRule"/>
</dbReference>
<dbReference type="GO" id="GO:0004140">
    <property type="term" value="F:dephospho-CoA kinase activity"/>
    <property type="evidence" value="ECO:0007669"/>
    <property type="project" value="UniProtKB-UniRule"/>
</dbReference>
<dbReference type="Gene3D" id="3.40.50.300">
    <property type="entry name" value="P-loop containing nucleotide triphosphate hydrolases"/>
    <property type="match status" value="1"/>
</dbReference>
<evidence type="ECO:0000313" key="5">
    <source>
        <dbReference type="Proteomes" id="UP000062963"/>
    </source>
</evidence>
<evidence type="ECO:0000313" key="4">
    <source>
        <dbReference type="EMBL" id="ALA97341.1"/>
    </source>
</evidence>
<proteinExistence type="predicted"/>
<dbReference type="KEGG" id="skn:SKUN_00438"/>
<dbReference type="SUPFAM" id="SSF52540">
    <property type="entry name" value="P-loop containing nucleoside triphosphate hydrolases"/>
    <property type="match status" value="1"/>
</dbReference>
<dbReference type="InterPro" id="IPR027417">
    <property type="entry name" value="P-loop_NTPase"/>
</dbReference>
<keyword evidence="5" id="KW-1185">Reference proteome</keyword>
<name>A0A0K2JGI9_SPIKU</name>
<dbReference type="Proteomes" id="UP000062963">
    <property type="component" value="Chromosome"/>
</dbReference>
<evidence type="ECO:0000256" key="2">
    <source>
        <dbReference type="ARBA" id="ARBA00022840"/>
    </source>
</evidence>
<dbReference type="PROSITE" id="PS51219">
    <property type="entry name" value="DPCK"/>
    <property type="match status" value="1"/>
</dbReference>
<accession>A0A0K2JGI9</accession>
<dbReference type="Pfam" id="PF01121">
    <property type="entry name" value="CoaE"/>
    <property type="match status" value="1"/>
</dbReference>
<dbReference type="EMBL" id="CP010899">
    <property type="protein sequence ID" value="ALA97341.1"/>
    <property type="molecule type" value="Genomic_DNA"/>
</dbReference>
<reference evidence="4 5" key="1">
    <citation type="journal article" date="2015" name="Genome Announc.">
        <title>Complete Genome Sequence of Spiroplasma kunkelii Strain CR2-3x, Causal Agent of Corn Stunt Disease in Zea mays L.</title>
        <authorList>
            <person name="Davis R.E."/>
            <person name="Shao J."/>
            <person name="Dally E.L."/>
            <person name="Zhao Y."/>
            <person name="Gasparich G.E."/>
            <person name="Gaynor B.J."/>
            <person name="Athey J.C."/>
            <person name="Harrison N.A."/>
            <person name="Donofrio N."/>
        </authorList>
    </citation>
    <scope>NUCLEOTIDE SEQUENCE [LARGE SCALE GENOMIC DNA]</scope>
    <source>
        <strain evidence="4 5">CR2-3x</strain>
    </source>
</reference>
<dbReference type="RefSeq" id="WP_053390650.1">
    <property type="nucleotide sequence ID" value="NZ_CP010899.1"/>
</dbReference>
<keyword evidence="2" id="KW-0067">ATP-binding</keyword>
<dbReference type="GO" id="GO:0005524">
    <property type="term" value="F:ATP binding"/>
    <property type="evidence" value="ECO:0007669"/>
    <property type="project" value="UniProtKB-KW"/>
</dbReference>
<dbReference type="GO" id="GO:0015937">
    <property type="term" value="P:coenzyme A biosynthetic process"/>
    <property type="evidence" value="ECO:0007669"/>
    <property type="project" value="UniProtKB-UniRule"/>
</dbReference>
<evidence type="ECO:0000256" key="1">
    <source>
        <dbReference type="ARBA" id="ARBA00022741"/>
    </source>
</evidence>
<gene>
    <name evidence="4" type="primary">coaE</name>
    <name evidence="4" type="ORF">SKUN_00438</name>
</gene>
<dbReference type="PATRIC" id="fig|273035.7.peg.514"/>
<dbReference type="EC" id="2.7.1.24" evidence="3"/>
<organism evidence="4 5">
    <name type="scientific">Spiroplasma kunkelii CR2-3x</name>
    <dbReference type="NCBI Taxonomy" id="273035"/>
    <lineage>
        <taxon>Bacteria</taxon>
        <taxon>Bacillati</taxon>
        <taxon>Mycoplasmatota</taxon>
        <taxon>Mollicutes</taxon>
        <taxon>Entomoplasmatales</taxon>
        <taxon>Spiroplasmataceae</taxon>
        <taxon>Spiroplasma</taxon>
    </lineage>
</organism>
<dbReference type="NCBIfam" id="TIGR00152">
    <property type="entry name" value="dephospho-CoA kinase"/>
    <property type="match status" value="1"/>
</dbReference>